<comment type="caution">
    <text evidence="5">The sequence shown here is derived from an EMBL/GenBank/DDBJ whole genome shotgun (WGS) entry which is preliminary data.</text>
</comment>
<evidence type="ECO:0000313" key="5">
    <source>
        <dbReference type="EMBL" id="MBU9727268.1"/>
    </source>
</evidence>
<name>A0ABS6K9S2_9FIRM</name>
<evidence type="ECO:0000256" key="2">
    <source>
        <dbReference type="ARBA" id="ARBA00023004"/>
    </source>
</evidence>
<feature type="domain" description="4Fe-4S ferredoxin-type" evidence="4">
    <location>
        <begin position="31"/>
        <end position="60"/>
    </location>
</feature>
<keyword evidence="3" id="KW-0411">Iron-sulfur</keyword>
<keyword evidence="1" id="KW-0479">Metal-binding</keyword>
<evidence type="ECO:0000259" key="4">
    <source>
        <dbReference type="PROSITE" id="PS51379"/>
    </source>
</evidence>
<proteinExistence type="predicted"/>
<dbReference type="InterPro" id="IPR017900">
    <property type="entry name" value="4Fe4S_Fe_S_CS"/>
</dbReference>
<accession>A0ABS6K9S2</accession>
<gene>
    <name evidence="5" type="ORF">KTH90_14715</name>
</gene>
<dbReference type="RefSeq" id="WP_158354002.1">
    <property type="nucleotide sequence ID" value="NZ_JAHQCX010000010.1"/>
</dbReference>
<sequence>MTKQYAVRNIRLCTKDCLCLYVCPTGATDTENSIIDVKKCIGCGICRDACPSGAISMVPVELPPQQGHTEAVTSALRAIMHSKSEQESIAASLPGRLTAAIERSNRIMAEDMIRESGYMLPQSANTRTFLEKLLDTQHGEGFPRAAVEELLSMLQTNEKTEKGG</sequence>
<dbReference type="Pfam" id="PF00037">
    <property type="entry name" value="Fer4"/>
    <property type="match status" value="1"/>
</dbReference>
<dbReference type="SUPFAM" id="SSF54862">
    <property type="entry name" value="4Fe-4S ferredoxins"/>
    <property type="match status" value="1"/>
</dbReference>
<dbReference type="PROSITE" id="PS51379">
    <property type="entry name" value="4FE4S_FER_2"/>
    <property type="match status" value="1"/>
</dbReference>
<dbReference type="EMBL" id="JAHQCX010000010">
    <property type="protein sequence ID" value="MBU9727268.1"/>
    <property type="molecule type" value="Genomic_DNA"/>
</dbReference>
<evidence type="ECO:0000313" key="6">
    <source>
        <dbReference type="Proteomes" id="UP001314681"/>
    </source>
</evidence>
<evidence type="ECO:0000256" key="1">
    <source>
        <dbReference type="ARBA" id="ARBA00022723"/>
    </source>
</evidence>
<organism evidence="5 6">
    <name type="scientific">Diplocloster modestus</name>
    <dbReference type="NCBI Taxonomy" id="2850322"/>
    <lineage>
        <taxon>Bacteria</taxon>
        <taxon>Bacillati</taxon>
        <taxon>Bacillota</taxon>
        <taxon>Clostridia</taxon>
        <taxon>Lachnospirales</taxon>
        <taxon>Lachnospiraceae</taxon>
        <taxon>Diplocloster</taxon>
    </lineage>
</organism>
<dbReference type="InterPro" id="IPR017896">
    <property type="entry name" value="4Fe4S_Fe-S-bd"/>
</dbReference>
<dbReference type="Gene3D" id="3.30.70.20">
    <property type="match status" value="1"/>
</dbReference>
<keyword evidence="2" id="KW-0408">Iron</keyword>
<evidence type="ECO:0000256" key="3">
    <source>
        <dbReference type="ARBA" id="ARBA00023014"/>
    </source>
</evidence>
<protein>
    <submittedName>
        <fullName evidence="5">4Fe-4S binding protein</fullName>
    </submittedName>
</protein>
<keyword evidence="6" id="KW-1185">Reference proteome</keyword>
<dbReference type="Proteomes" id="UP001314681">
    <property type="component" value="Unassembled WGS sequence"/>
</dbReference>
<reference evidence="5 6" key="1">
    <citation type="submission" date="2021-06" db="EMBL/GenBank/DDBJ databases">
        <title>Description of novel taxa of the family Lachnospiraceae.</title>
        <authorList>
            <person name="Chaplin A.V."/>
            <person name="Sokolova S.R."/>
            <person name="Pikina A.P."/>
            <person name="Korzhanova M."/>
            <person name="Belova V."/>
            <person name="Korostin D."/>
            <person name="Efimov B.A."/>
        </authorList>
    </citation>
    <scope>NUCLEOTIDE SEQUENCE [LARGE SCALE GENOMIC DNA]</scope>
    <source>
        <strain evidence="5 6">ASD4241</strain>
    </source>
</reference>
<dbReference type="PROSITE" id="PS00198">
    <property type="entry name" value="4FE4S_FER_1"/>
    <property type="match status" value="1"/>
</dbReference>